<evidence type="ECO:0000313" key="2">
    <source>
        <dbReference type="EMBL" id="GGF28251.1"/>
    </source>
</evidence>
<evidence type="ECO:0000256" key="1">
    <source>
        <dbReference type="SAM" id="Phobius"/>
    </source>
</evidence>
<feature type="transmembrane region" description="Helical" evidence="1">
    <location>
        <begin position="49"/>
        <end position="70"/>
    </location>
</feature>
<name>A0ABQ1UX00_9BACT</name>
<dbReference type="Proteomes" id="UP000647339">
    <property type="component" value="Unassembled WGS sequence"/>
</dbReference>
<comment type="caution">
    <text evidence="2">The sequence shown here is derived from an EMBL/GenBank/DDBJ whole genome shotgun (WGS) entry which is preliminary data.</text>
</comment>
<dbReference type="RefSeq" id="WP_137401640.1">
    <property type="nucleotide sequence ID" value="NZ_BMIU01000006.1"/>
</dbReference>
<sequence length="136" mass="15322">MNANYDPTAETVSFDNAGTVNKQMLRIQFGLILFIGLINVFFANHSGSILSILWIVLSGFCGIMLFWSFLSPQDHTLSFYLKDIDKIYTTSFLGFKTFKIATKDGEEKSIYTVWPGHSSDQLAAYLAGLNIRTEFN</sequence>
<organism evidence="2 3">
    <name type="scientific">Echinicola rosea</name>
    <dbReference type="NCBI Taxonomy" id="1807691"/>
    <lineage>
        <taxon>Bacteria</taxon>
        <taxon>Pseudomonadati</taxon>
        <taxon>Bacteroidota</taxon>
        <taxon>Cytophagia</taxon>
        <taxon>Cytophagales</taxon>
        <taxon>Cyclobacteriaceae</taxon>
        <taxon>Echinicola</taxon>
    </lineage>
</organism>
<evidence type="ECO:0000313" key="3">
    <source>
        <dbReference type="Proteomes" id="UP000647339"/>
    </source>
</evidence>
<reference evidence="3" key="1">
    <citation type="journal article" date="2019" name="Int. J. Syst. Evol. Microbiol.">
        <title>The Global Catalogue of Microorganisms (GCM) 10K type strain sequencing project: providing services to taxonomists for standard genome sequencing and annotation.</title>
        <authorList>
            <consortium name="The Broad Institute Genomics Platform"/>
            <consortium name="The Broad Institute Genome Sequencing Center for Infectious Disease"/>
            <person name="Wu L."/>
            <person name="Ma J."/>
        </authorList>
    </citation>
    <scope>NUCLEOTIDE SEQUENCE [LARGE SCALE GENOMIC DNA]</scope>
    <source>
        <strain evidence="3">CGMCC 1.15407</strain>
    </source>
</reference>
<protein>
    <submittedName>
        <fullName evidence="2">Uncharacterized protein</fullName>
    </submittedName>
</protein>
<keyword evidence="1" id="KW-0472">Membrane</keyword>
<dbReference type="EMBL" id="BMIU01000006">
    <property type="protein sequence ID" value="GGF28251.1"/>
    <property type="molecule type" value="Genomic_DNA"/>
</dbReference>
<gene>
    <name evidence="2" type="ORF">GCM10011339_15560</name>
</gene>
<keyword evidence="1" id="KW-0812">Transmembrane</keyword>
<keyword evidence="1" id="KW-1133">Transmembrane helix</keyword>
<feature type="transmembrane region" description="Helical" evidence="1">
    <location>
        <begin position="24"/>
        <end position="42"/>
    </location>
</feature>
<keyword evidence="3" id="KW-1185">Reference proteome</keyword>
<proteinExistence type="predicted"/>
<accession>A0ABQ1UX00</accession>